<dbReference type="KEGG" id="pfla:Pflav_072950"/>
<dbReference type="InterPro" id="IPR026487">
    <property type="entry name" value="CHP04141"/>
</dbReference>
<evidence type="ECO:0000256" key="1">
    <source>
        <dbReference type="SAM" id="MobiDB-lite"/>
    </source>
</evidence>
<reference evidence="2 3" key="1">
    <citation type="submission" date="2020-03" db="EMBL/GenBank/DDBJ databases">
        <title>Whole genome shotgun sequence of Phytohabitans flavus NBRC 107702.</title>
        <authorList>
            <person name="Komaki H."/>
            <person name="Tamura T."/>
        </authorList>
    </citation>
    <scope>NUCLEOTIDE SEQUENCE [LARGE SCALE GENOMIC DNA]</scope>
    <source>
        <strain evidence="2 3">NBRC 107702</strain>
    </source>
</reference>
<gene>
    <name evidence="2" type="ORF">Pflav_072950</name>
</gene>
<evidence type="ECO:0000313" key="2">
    <source>
        <dbReference type="EMBL" id="BCB80885.1"/>
    </source>
</evidence>
<dbReference type="NCBIfam" id="TIGR04141">
    <property type="entry name" value="TIGR04141 family sporadically distributed protein"/>
    <property type="match status" value="1"/>
</dbReference>
<dbReference type="Proteomes" id="UP000502508">
    <property type="component" value="Chromosome"/>
</dbReference>
<reference evidence="2 3" key="2">
    <citation type="submission" date="2020-03" db="EMBL/GenBank/DDBJ databases">
        <authorList>
            <person name="Ichikawa N."/>
            <person name="Kimura A."/>
            <person name="Kitahashi Y."/>
            <person name="Uohara A."/>
        </authorList>
    </citation>
    <scope>NUCLEOTIDE SEQUENCE [LARGE SCALE GENOMIC DNA]</scope>
    <source>
        <strain evidence="2 3">NBRC 107702</strain>
    </source>
</reference>
<dbReference type="AlphaFoldDB" id="A0A6F8Y457"/>
<evidence type="ECO:0000313" key="3">
    <source>
        <dbReference type="Proteomes" id="UP000502508"/>
    </source>
</evidence>
<name>A0A6F8Y457_9ACTN</name>
<protein>
    <recommendedName>
        <fullName evidence="4">Sporadically distributed protein, TIGR04141 family</fullName>
    </recommendedName>
</protein>
<feature type="region of interest" description="Disordered" evidence="1">
    <location>
        <begin position="1"/>
        <end position="33"/>
    </location>
</feature>
<sequence>MNDAATHTTPDRLNSRSNRAPRQRYTARASRPPSTYRTTLYRMDLEALGLTDLRACLNQRYLRQHDFSVISTEVAGAPALIVLGDVPQPAADWCPVIAGLTGDAVTVGYSSAGCALLVVVDGEVYALTYGTLGRFMINLDRVDPGFGITFATRAIEPDRIKRVTRRVLASTGRVDRNLVPGGQHIRRYGIEGWGEIVGQLCGKLNNEQLTVTRGTSRAVSVAAADSLQIAVSTDPVGLLDDLREISRVCSLDTPAPELDFIAQVRPLRKGDRTDELDKRLDEMLGEEATDNLGLAVPISLVEHESAAQAYVIKVPYRRMYRPELDLDRILECALSRPPGRRLEALKLGTIGMCADPDGRELLSPPVAAYKWITAEIGFGSARMIYHEGRWYEIGERHLDLLRSEIEKILAGPSTVALPPWTRDLADEDAYNRWAGRPGSGLVLLDKQFLKTRQHNRGPGIEACDLLGPDNELIHVKRGDRSAPLSHLFMQGEVAVDALLHEPEARERLLAVVRAREPKAKIDATFKPRKVVYAIALGSGKTLSADTLFTFSQVALYRAARRLRGDGIDVEVVGIPTQ</sequence>
<evidence type="ECO:0008006" key="4">
    <source>
        <dbReference type="Google" id="ProtNLM"/>
    </source>
</evidence>
<dbReference type="Pfam" id="PF19614">
    <property type="entry name" value="DUF6119"/>
    <property type="match status" value="1"/>
</dbReference>
<organism evidence="2 3">
    <name type="scientific">Phytohabitans flavus</name>
    <dbReference type="NCBI Taxonomy" id="1076124"/>
    <lineage>
        <taxon>Bacteria</taxon>
        <taxon>Bacillati</taxon>
        <taxon>Actinomycetota</taxon>
        <taxon>Actinomycetes</taxon>
        <taxon>Micromonosporales</taxon>
        <taxon>Micromonosporaceae</taxon>
    </lineage>
</organism>
<proteinExistence type="predicted"/>
<accession>A0A6F8Y457</accession>
<dbReference type="EMBL" id="AP022870">
    <property type="protein sequence ID" value="BCB80885.1"/>
    <property type="molecule type" value="Genomic_DNA"/>
</dbReference>
<keyword evidence="3" id="KW-1185">Reference proteome</keyword>